<reference evidence="1" key="1">
    <citation type="submission" date="2019-08" db="EMBL/GenBank/DDBJ databases">
        <title>The genome of the North American firefly Photinus pyralis.</title>
        <authorList>
            <consortium name="Photinus pyralis genome working group"/>
            <person name="Fallon T.R."/>
            <person name="Sander Lower S.E."/>
            <person name="Weng J.-K."/>
        </authorList>
    </citation>
    <scope>NUCLEOTIDE SEQUENCE</scope>
    <source>
        <strain evidence="1">TRF0915ILg1</strain>
        <tissue evidence="1">Whole body</tissue>
    </source>
</reference>
<organism evidence="1 2">
    <name type="scientific">Ignelater luminosus</name>
    <name type="common">Cucubano</name>
    <name type="synonym">Pyrophorus luminosus</name>
    <dbReference type="NCBI Taxonomy" id="2038154"/>
    <lineage>
        <taxon>Eukaryota</taxon>
        <taxon>Metazoa</taxon>
        <taxon>Ecdysozoa</taxon>
        <taxon>Arthropoda</taxon>
        <taxon>Hexapoda</taxon>
        <taxon>Insecta</taxon>
        <taxon>Pterygota</taxon>
        <taxon>Neoptera</taxon>
        <taxon>Endopterygota</taxon>
        <taxon>Coleoptera</taxon>
        <taxon>Polyphaga</taxon>
        <taxon>Elateriformia</taxon>
        <taxon>Elateroidea</taxon>
        <taxon>Elateridae</taxon>
        <taxon>Agrypninae</taxon>
        <taxon>Pyrophorini</taxon>
        <taxon>Ignelater</taxon>
    </lineage>
</organism>
<name>A0A8K0DAK3_IGNLU</name>
<dbReference type="EMBL" id="VTPC01002555">
    <property type="protein sequence ID" value="KAF2899886.1"/>
    <property type="molecule type" value="Genomic_DNA"/>
</dbReference>
<dbReference type="OrthoDB" id="6773446at2759"/>
<protein>
    <submittedName>
        <fullName evidence="1">Uncharacterized protein</fullName>
    </submittedName>
</protein>
<dbReference type="AlphaFoldDB" id="A0A8K0DAK3"/>
<comment type="caution">
    <text evidence="1">The sequence shown here is derived from an EMBL/GenBank/DDBJ whole genome shotgun (WGS) entry which is preliminary data.</text>
</comment>
<gene>
    <name evidence="1" type="ORF">ILUMI_06300</name>
</gene>
<proteinExistence type="predicted"/>
<evidence type="ECO:0000313" key="2">
    <source>
        <dbReference type="Proteomes" id="UP000801492"/>
    </source>
</evidence>
<evidence type="ECO:0000313" key="1">
    <source>
        <dbReference type="EMBL" id="KAF2899886.1"/>
    </source>
</evidence>
<dbReference type="Proteomes" id="UP000801492">
    <property type="component" value="Unassembled WGS sequence"/>
</dbReference>
<accession>A0A8K0DAK3</accession>
<sequence length="112" mass="12137">MISTNTAEDKTSFSLSSVQLGTHMSGETFRTSVAIKLGADVCQPRRCPCGEAVSAKGLHGLACKLSRERISRHDAPNNDMLQALRTVDVPCIRELFGCSRSDCKRPNGQTLV</sequence>
<keyword evidence="2" id="KW-1185">Reference proteome</keyword>